<reference evidence="3" key="1">
    <citation type="submission" date="2021-12" db="EMBL/GenBank/DDBJ databases">
        <authorList>
            <person name="King R."/>
        </authorList>
    </citation>
    <scope>NUCLEOTIDE SEQUENCE</scope>
</reference>
<dbReference type="InterPro" id="IPR007122">
    <property type="entry name" value="Villin/Gelsolin"/>
</dbReference>
<dbReference type="FunFam" id="3.40.20.10:FF:000002">
    <property type="entry name" value="Gelsolin"/>
    <property type="match status" value="1"/>
</dbReference>
<dbReference type="Gene3D" id="3.40.20.10">
    <property type="entry name" value="Severin"/>
    <property type="match status" value="4"/>
</dbReference>
<gene>
    <name evidence="3" type="ORF">MELIAE_LOCUS11734</name>
</gene>
<proteinExistence type="predicted"/>
<dbReference type="CDD" id="cd11289">
    <property type="entry name" value="gelsolin_S2_like"/>
    <property type="match status" value="1"/>
</dbReference>
<feature type="domain" description="Gelsolin-like" evidence="2">
    <location>
        <begin position="22"/>
        <end position="101"/>
    </location>
</feature>
<dbReference type="CDD" id="cd11292">
    <property type="entry name" value="gelsolin_S3_like"/>
    <property type="match status" value="1"/>
</dbReference>
<dbReference type="SUPFAM" id="SSF55753">
    <property type="entry name" value="Actin depolymerizing proteins"/>
    <property type="match status" value="4"/>
</dbReference>
<sequence length="471" mass="53316">MEPAFASSGKKEGIEIWRMENFKPVPYPKNDYGKFFTGDSYIVLKTSRSVKSWDIFFWLGAETTQDESGAAAILSIKLDDQLGGGPIQHREVQDHESNNFLSLFPNGVRYLPGGINSGFTHFKEVKQVRLFQVKGCRNVRIKQVPVSVQSMNQGDCFILDDGSKIMVYVGVRSRITEKIKAINAANSIRDQDHAGKATVEIIDEYSPPSDFDQFFKTLGGGSKDQVSEDSDDDQEFEKNQVNTVALYRVSDASGDLEISKVGERPLSQSMLDSSDCFILDTGVSIFVWIGKRCTANEKKESMATADKFIKSKNYPKWTNVQRIVEGCETGTFTQYFSSWRSREKRLIRSDSSVSDADFEARLIHAQIPASGVRFRTEEIFNFTQRDLYEDDIMLLEHGVKLFVWIGNGADDNEKAKCGSLAKDYAAKLGRRNVTIIHVHQSQEPEEFKKPFPSWSNDLWGKKINYRDLVKN</sequence>
<evidence type="ECO:0000259" key="2">
    <source>
        <dbReference type="Pfam" id="PF00626"/>
    </source>
</evidence>
<dbReference type="PRINTS" id="PR00597">
    <property type="entry name" value="GELSOLIN"/>
</dbReference>
<dbReference type="SMART" id="SM00262">
    <property type="entry name" value="GEL"/>
    <property type="match status" value="4"/>
</dbReference>
<evidence type="ECO:0000256" key="1">
    <source>
        <dbReference type="ARBA" id="ARBA00022737"/>
    </source>
</evidence>
<dbReference type="InterPro" id="IPR007123">
    <property type="entry name" value="Gelsolin-like_dom"/>
</dbReference>
<dbReference type="AlphaFoldDB" id="A0A9P0BGJ5"/>
<dbReference type="EMBL" id="OV121139">
    <property type="protein sequence ID" value="CAH0562697.1"/>
    <property type="molecule type" value="Genomic_DNA"/>
</dbReference>
<protein>
    <recommendedName>
        <fullName evidence="2">Gelsolin-like domain-containing protein</fullName>
    </recommendedName>
</protein>
<feature type="domain" description="Gelsolin-like" evidence="2">
    <location>
        <begin position="139"/>
        <end position="205"/>
    </location>
</feature>
<dbReference type="OrthoDB" id="6375767at2759"/>
<name>A0A9P0BGJ5_BRAAE</name>
<dbReference type="InterPro" id="IPR029006">
    <property type="entry name" value="ADF-H/Gelsolin-like_dom_sf"/>
</dbReference>
<keyword evidence="1" id="KW-0677">Repeat</keyword>
<dbReference type="Proteomes" id="UP001154078">
    <property type="component" value="Chromosome 8"/>
</dbReference>
<evidence type="ECO:0000313" key="4">
    <source>
        <dbReference type="Proteomes" id="UP001154078"/>
    </source>
</evidence>
<dbReference type="PANTHER" id="PTHR11977">
    <property type="entry name" value="VILLIN"/>
    <property type="match status" value="1"/>
</dbReference>
<dbReference type="GO" id="GO:0051015">
    <property type="term" value="F:actin filament binding"/>
    <property type="evidence" value="ECO:0007669"/>
    <property type="project" value="InterPro"/>
</dbReference>
<feature type="domain" description="Gelsolin-like" evidence="2">
    <location>
        <begin position="260"/>
        <end position="332"/>
    </location>
</feature>
<organism evidence="3 4">
    <name type="scientific">Brassicogethes aeneus</name>
    <name type="common">Rape pollen beetle</name>
    <name type="synonym">Meligethes aeneus</name>
    <dbReference type="NCBI Taxonomy" id="1431903"/>
    <lineage>
        <taxon>Eukaryota</taxon>
        <taxon>Metazoa</taxon>
        <taxon>Ecdysozoa</taxon>
        <taxon>Arthropoda</taxon>
        <taxon>Hexapoda</taxon>
        <taxon>Insecta</taxon>
        <taxon>Pterygota</taxon>
        <taxon>Neoptera</taxon>
        <taxon>Endopterygota</taxon>
        <taxon>Coleoptera</taxon>
        <taxon>Polyphaga</taxon>
        <taxon>Cucujiformia</taxon>
        <taxon>Nitidulidae</taxon>
        <taxon>Meligethinae</taxon>
        <taxon>Brassicogethes</taxon>
    </lineage>
</organism>
<evidence type="ECO:0000313" key="3">
    <source>
        <dbReference type="EMBL" id="CAH0562697.1"/>
    </source>
</evidence>
<accession>A0A9P0BGJ5</accession>
<dbReference type="CDD" id="cd11290">
    <property type="entry name" value="gelsolin_S1_like"/>
    <property type="match status" value="1"/>
</dbReference>
<dbReference type="Pfam" id="PF00626">
    <property type="entry name" value="Gelsolin"/>
    <property type="match status" value="4"/>
</dbReference>
<feature type="domain" description="Gelsolin-like" evidence="2">
    <location>
        <begin position="381"/>
        <end position="447"/>
    </location>
</feature>
<dbReference type="PANTHER" id="PTHR11977:SF123">
    <property type="entry name" value="GELSOLIN"/>
    <property type="match status" value="1"/>
</dbReference>
<keyword evidence="4" id="KW-1185">Reference proteome</keyword>